<evidence type="ECO:0000313" key="9">
    <source>
        <dbReference type="EMBL" id="CAE0359697.1"/>
    </source>
</evidence>
<evidence type="ECO:0000256" key="3">
    <source>
        <dbReference type="ARBA" id="ARBA00022741"/>
    </source>
</evidence>
<dbReference type="CDD" id="cd14858">
    <property type="entry name" value="TrmE_N"/>
    <property type="match status" value="1"/>
</dbReference>
<keyword evidence="3 5" id="KW-0547">Nucleotide-binding</keyword>
<dbReference type="EMBL" id="HBIJ01000560">
    <property type="protein sequence ID" value="CAE0359697.1"/>
    <property type="molecule type" value="Transcribed_RNA"/>
</dbReference>
<dbReference type="SUPFAM" id="SSF116878">
    <property type="entry name" value="TrmE connector domain"/>
    <property type="match status" value="1"/>
</dbReference>
<name>A0A7S3NIF7_9STRA</name>
<dbReference type="InterPro" id="IPR004520">
    <property type="entry name" value="GTPase_MnmE"/>
</dbReference>
<protein>
    <recommendedName>
        <fullName evidence="10">TrmE-type G domain-containing protein</fullName>
    </recommendedName>
</protein>
<feature type="domain" description="G" evidence="6">
    <location>
        <begin position="169"/>
        <end position="283"/>
    </location>
</feature>
<feature type="domain" description="GTP-binding protein TrmE N-terminal" evidence="7">
    <location>
        <begin position="2"/>
        <end position="66"/>
    </location>
</feature>
<dbReference type="PANTHER" id="PTHR42714">
    <property type="entry name" value="TRNA MODIFICATION GTPASE GTPBP3"/>
    <property type="match status" value="1"/>
</dbReference>
<gene>
    <name evidence="9" type="ORF">ALAG00032_LOCUS426</name>
</gene>
<dbReference type="Gene3D" id="3.30.1360.120">
    <property type="entry name" value="Probable tRNA modification gtpase trme, domain 1"/>
    <property type="match status" value="1"/>
</dbReference>
<dbReference type="Pfam" id="PF12631">
    <property type="entry name" value="MnmE_helical"/>
    <property type="match status" value="1"/>
</dbReference>
<dbReference type="AlphaFoldDB" id="A0A7S3NIF7"/>
<evidence type="ECO:0000259" key="7">
    <source>
        <dbReference type="Pfam" id="PF10396"/>
    </source>
</evidence>
<dbReference type="GO" id="GO:0030488">
    <property type="term" value="P:tRNA methylation"/>
    <property type="evidence" value="ECO:0007669"/>
    <property type="project" value="TreeGrafter"/>
</dbReference>
<evidence type="ECO:0000256" key="2">
    <source>
        <dbReference type="ARBA" id="ARBA00022694"/>
    </source>
</evidence>
<dbReference type="InterPro" id="IPR031168">
    <property type="entry name" value="G_TrmE"/>
</dbReference>
<dbReference type="GO" id="GO:0005525">
    <property type="term" value="F:GTP binding"/>
    <property type="evidence" value="ECO:0007669"/>
    <property type="project" value="UniProtKB-KW"/>
</dbReference>
<evidence type="ECO:0008006" key="10">
    <source>
        <dbReference type="Google" id="ProtNLM"/>
    </source>
</evidence>
<dbReference type="InterPro" id="IPR027417">
    <property type="entry name" value="P-loop_NTPase"/>
</dbReference>
<keyword evidence="2 5" id="KW-0819">tRNA processing</keyword>
<dbReference type="Pfam" id="PF01926">
    <property type="entry name" value="MMR_HSR1"/>
    <property type="match status" value="1"/>
</dbReference>
<dbReference type="HAMAP" id="MF_00379">
    <property type="entry name" value="GTPase_MnmE"/>
    <property type="match status" value="1"/>
</dbReference>
<dbReference type="Pfam" id="PF10396">
    <property type="entry name" value="TrmE_N"/>
    <property type="match status" value="1"/>
</dbReference>
<dbReference type="NCBIfam" id="TIGR00450">
    <property type="entry name" value="mnmE_trmE_thdF"/>
    <property type="match status" value="1"/>
</dbReference>
<keyword evidence="4 5" id="KW-0342">GTP-binding</keyword>
<dbReference type="Gene3D" id="1.20.120.430">
    <property type="entry name" value="tRNA modification GTPase MnmE domain 2"/>
    <property type="match status" value="1"/>
</dbReference>
<feature type="domain" description="MnmE helical" evidence="8">
    <location>
        <begin position="69"/>
        <end position="416"/>
    </location>
</feature>
<dbReference type="InterPro" id="IPR018948">
    <property type="entry name" value="GTP-bd_TrmE_N"/>
</dbReference>
<dbReference type="NCBIfam" id="TIGR00231">
    <property type="entry name" value="small_GTP"/>
    <property type="match status" value="1"/>
</dbReference>
<reference evidence="9" key="1">
    <citation type="submission" date="2021-01" db="EMBL/GenBank/DDBJ databases">
        <authorList>
            <person name="Corre E."/>
            <person name="Pelletier E."/>
            <person name="Niang G."/>
            <person name="Scheremetjew M."/>
            <person name="Finn R."/>
            <person name="Kale V."/>
            <person name="Holt S."/>
            <person name="Cochrane G."/>
            <person name="Meng A."/>
            <person name="Brown T."/>
            <person name="Cohen L."/>
        </authorList>
    </citation>
    <scope>NUCLEOTIDE SEQUENCE</scope>
    <source>
        <strain evidence="9">CCMP1510</strain>
    </source>
</reference>
<dbReference type="GO" id="GO:0003924">
    <property type="term" value="F:GTPase activity"/>
    <property type="evidence" value="ECO:0007669"/>
    <property type="project" value="InterPro"/>
</dbReference>
<comment type="similarity">
    <text evidence="1 5">Belongs to the TRAFAC class TrmE-Era-EngA-EngB-Septin-like GTPase superfamily. TrmE GTPase family.</text>
</comment>
<evidence type="ECO:0000256" key="1">
    <source>
        <dbReference type="ARBA" id="ARBA00011043"/>
    </source>
</evidence>
<dbReference type="InterPro" id="IPR025867">
    <property type="entry name" value="MnmE_helical"/>
</dbReference>
<dbReference type="GO" id="GO:0002098">
    <property type="term" value="P:tRNA wobble uridine modification"/>
    <property type="evidence" value="ECO:0007669"/>
    <property type="project" value="TreeGrafter"/>
</dbReference>
<dbReference type="InterPro" id="IPR027266">
    <property type="entry name" value="TrmE/GcvT-like"/>
</dbReference>
<sequence length="419" mass="46287">MLDQAMVLRFKAPSSFTGEDVVEIHCHGGIAVIDAILDAVHQIDIQSSIRPAARGEFTRRAYAAGKLGLTQVEGLADLLLASTQIQRRQAVSILSGALERRYDSWRNQLTSLRAAAEASVDFADDIEGDVDFYQILEPTLTKAKALRNDILASLEKGNIGMAVRNGIHIVLAGPPNAGKSSLLNKIAQRPAAIVTDTAGTTRDILQLDLTLAGFPVSLYDTAGLRTKTNDPIEEEGIRRAHDALLHAHLICYILDASCMHHEHPFHILHQENKNTELIFIANKCDLLPNDNPNLILQRGRAYIQDTFPSSPFFQNATWISTIATEQDGIDHLLTFLESYVQRRFSHSSNEPPAIVRQRHQRHVLACLDHLNQAIRDFPYAPELGAEGLRLAAFELGRVVGIIDVEDVLDSLFSTFCIGK</sequence>
<evidence type="ECO:0000256" key="4">
    <source>
        <dbReference type="ARBA" id="ARBA00023134"/>
    </source>
</evidence>
<proteinExistence type="inferred from homology"/>
<dbReference type="InterPro" id="IPR005225">
    <property type="entry name" value="Small_GTP-bd"/>
</dbReference>
<dbReference type="InterPro" id="IPR006073">
    <property type="entry name" value="GTP-bd"/>
</dbReference>
<dbReference type="GO" id="GO:0005737">
    <property type="term" value="C:cytoplasm"/>
    <property type="evidence" value="ECO:0007669"/>
    <property type="project" value="TreeGrafter"/>
</dbReference>
<evidence type="ECO:0000259" key="8">
    <source>
        <dbReference type="Pfam" id="PF12631"/>
    </source>
</evidence>
<dbReference type="InterPro" id="IPR027368">
    <property type="entry name" value="MnmE_dom2"/>
</dbReference>
<dbReference type="SUPFAM" id="SSF52540">
    <property type="entry name" value="P-loop containing nucleoside triphosphate hydrolases"/>
    <property type="match status" value="1"/>
</dbReference>
<dbReference type="Gene3D" id="3.40.50.300">
    <property type="entry name" value="P-loop containing nucleotide triphosphate hydrolases"/>
    <property type="match status" value="1"/>
</dbReference>
<dbReference type="PANTHER" id="PTHR42714:SF2">
    <property type="entry name" value="TRNA MODIFICATION GTPASE GTPBP3, MITOCHONDRIAL"/>
    <property type="match status" value="1"/>
</dbReference>
<organism evidence="9">
    <name type="scientific">Aureoumbra lagunensis</name>
    <dbReference type="NCBI Taxonomy" id="44058"/>
    <lineage>
        <taxon>Eukaryota</taxon>
        <taxon>Sar</taxon>
        <taxon>Stramenopiles</taxon>
        <taxon>Ochrophyta</taxon>
        <taxon>Pelagophyceae</taxon>
        <taxon>Pelagomonadales</taxon>
        <taxon>Aureoumbra</taxon>
    </lineage>
</organism>
<evidence type="ECO:0000259" key="6">
    <source>
        <dbReference type="Pfam" id="PF01926"/>
    </source>
</evidence>
<evidence type="ECO:0000256" key="5">
    <source>
        <dbReference type="RuleBase" id="RU003313"/>
    </source>
</evidence>
<dbReference type="CDD" id="cd04164">
    <property type="entry name" value="trmE"/>
    <property type="match status" value="1"/>
</dbReference>
<dbReference type="NCBIfam" id="NF003661">
    <property type="entry name" value="PRK05291.1-3"/>
    <property type="match status" value="1"/>
</dbReference>
<accession>A0A7S3NIF7</accession>